<name>A0A4R1KXX3_9BACT</name>
<dbReference type="InterPro" id="IPR023214">
    <property type="entry name" value="HAD_sf"/>
</dbReference>
<protein>
    <recommendedName>
        <fullName evidence="1">Helicase HerA central domain-containing protein</fullName>
    </recommendedName>
</protein>
<evidence type="ECO:0000313" key="3">
    <source>
        <dbReference type="Proteomes" id="UP000295210"/>
    </source>
</evidence>
<dbReference type="Pfam" id="PF08282">
    <property type="entry name" value="Hydrolase_3"/>
    <property type="match status" value="2"/>
</dbReference>
<dbReference type="Gene3D" id="3.40.50.300">
    <property type="entry name" value="P-loop containing nucleotide triphosphate hydrolases"/>
    <property type="match status" value="1"/>
</dbReference>
<dbReference type="InterPro" id="IPR027417">
    <property type="entry name" value="P-loop_NTPase"/>
</dbReference>
<keyword evidence="3" id="KW-1185">Reference proteome</keyword>
<dbReference type="PANTHER" id="PTHR10000">
    <property type="entry name" value="PHOSPHOSERINE PHOSPHATASE"/>
    <property type="match status" value="1"/>
</dbReference>
<gene>
    <name evidence="2" type="ORF">C7378_3380</name>
</gene>
<comment type="caution">
    <text evidence="2">The sequence shown here is derived from an EMBL/GenBank/DDBJ whole genome shotgun (WGS) entry which is preliminary data.</text>
</comment>
<accession>A0A4R1KXX3</accession>
<dbReference type="EMBL" id="SMGK01000007">
    <property type="protein sequence ID" value="TCK70224.1"/>
    <property type="molecule type" value="Genomic_DNA"/>
</dbReference>
<proteinExistence type="predicted"/>
<dbReference type="AlphaFoldDB" id="A0A4R1KXX3"/>
<dbReference type="PANTHER" id="PTHR10000:SF8">
    <property type="entry name" value="HAD SUPERFAMILY HYDROLASE-LIKE, TYPE 3"/>
    <property type="match status" value="1"/>
</dbReference>
<dbReference type="GO" id="GO:0016791">
    <property type="term" value="F:phosphatase activity"/>
    <property type="evidence" value="ECO:0007669"/>
    <property type="project" value="TreeGrafter"/>
</dbReference>
<sequence length="616" mass="67400">MLYFAIDSSEMVSGSPFIVRLEEDTIAAGAWMRFLAVALDYDGTIAKSDVLDAEVRQAIASLRAQNIVIVIVTGRILSELERVAGDLQFVDAVVAENGAVIYVPESGYSKLLGEPPSALLLNALRLEGVAFKSGQSIIEADAKDAPLLLEKLRVLELPLALIFNRGRVMVLGQAISKATGLREMFKILRLSPHNAVAIGDAENDHELLRSCEIGTAVAWGSPVLMATADYVLPGKGPEAVADYLLTLASSHQIPTSLKTRRSLLLGYTDAGDPFTLAVRGRTVLVAGDTKSGKSWAAGLLCEQLILFGYSLLIVDPEGDYTSLEALPGVIVFGGEDPLPRPRDLLRALRHGDVSVVIDLSHTPQHLRLEYVRNLLPSIATLRHYTGLPHRIVVDEAHYFLHDEGSKGLLDLDARSYILVSYRASKLHPSILANVEAVIVTRESDPAEIATLRNICGAQTGRMSEADWMHMFAGMAIGEAAALPITLESEGEVTRIHLAPRLTPHVRHVAKYIDIPVSEGNQFVFWRYGQMSDERARSLRQLVSVLETWPASALADHLKRNDLSRWIADVFGDYPLAKTIEKIENASRSGTPNDVSSDMIEAIRTRYDFVDPLSDLH</sequence>
<dbReference type="Pfam" id="PF01935">
    <property type="entry name" value="DUF87"/>
    <property type="match status" value="1"/>
</dbReference>
<dbReference type="SUPFAM" id="SSF52540">
    <property type="entry name" value="P-loop containing nucleoside triphosphate hydrolases"/>
    <property type="match status" value="1"/>
</dbReference>
<reference evidence="2 3" key="1">
    <citation type="submission" date="2019-03" db="EMBL/GenBank/DDBJ databases">
        <title>Genomic Encyclopedia of Type Strains, Phase IV (KMG-IV): sequencing the most valuable type-strain genomes for metagenomic binning, comparative biology and taxonomic classification.</title>
        <authorList>
            <person name="Goeker M."/>
        </authorList>
    </citation>
    <scope>NUCLEOTIDE SEQUENCE [LARGE SCALE GENOMIC DNA]</scope>
    <source>
        <strain evidence="2 3">DSM 103428</strain>
    </source>
</reference>
<dbReference type="Gene3D" id="3.90.1070.10">
    <property type="match status" value="1"/>
</dbReference>
<evidence type="ECO:0000259" key="1">
    <source>
        <dbReference type="Pfam" id="PF01935"/>
    </source>
</evidence>
<organism evidence="2 3">
    <name type="scientific">Acidipila rosea</name>
    <dbReference type="NCBI Taxonomy" id="768535"/>
    <lineage>
        <taxon>Bacteria</taxon>
        <taxon>Pseudomonadati</taxon>
        <taxon>Acidobacteriota</taxon>
        <taxon>Terriglobia</taxon>
        <taxon>Terriglobales</taxon>
        <taxon>Acidobacteriaceae</taxon>
        <taxon>Acidipila</taxon>
    </lineage>
</organism>
<dbReference type="InterPro" id="IPR002789">
    <property type="entry name" value="HerA_central"/>
</dbReference>
<evidence type="ECO:0000313" key="2">
    <source>
        <dbReference type="EMBL" id="TCK70224.1"/>
    </source>
</evidence>
<dbReference type="SUPFAM" id="SSF56784">
    <property type="entry name" value="HAD-like"/>
    <property type="match status" value="1"/>
</dbReference>
<dbReference type="GO" id="GO:0000287">
    <property type="term" value="F:magnesium ion binding"/>
    <property type="evidence" value="ECO:0007669"/>
    <property type="project" value="TreeGrafter"/>
</dbReference>
<dbReference type="InterPro" id="IPR036412">
    <property type="entry name" value="HAD-like_sf"/>
</dbReference>
<dbReference type="Proteomes" id="UP000295210">
    <property type="component" value="Unassembled WGS sequence"/>
</dbReference>
<dbReference type="GO" id="GO:0005829">
    <property type="term" value="C:cytosol"/>
    <property type="evidence" value="ECO:0007669"/>
    <property type="project" value="TreeGrafter"/>
</dbReference>
<feature type="domain" description="Helicase HerA central" evidence="1">
    <location>
        <begin position="282"/>
        <end position="325"/>
    </location>
</feature>
<dbReference type="Gene3D" id="3.40.50.1000">
    <property type="entry name" value="HAD superfamily/HAD-like"/>
    <property type="match status" value="1"/>
</dbReference>